<keyword evidence="7" id="KW-0648">Protein biosynthesis</keyword>
<dbReference type="HAMAP" id="MF_00930">
    <property type="entry name" value="GreB"/>
    <property type="match status" value="1"/>
</dbReference>
<sequence>MSRWRPAQPRSASYITAEGYQKLNEELKYLWRVKRPAITESVREAAAQGDRSENAEYIYGKKQLREIDRRVRYLSKRLDDMTVVDRIPEDQNCIFFGAWVTLADEDDQPHRYRIVGADEIDGAQGYISVDSPLARLLLKKSVGDEVSLQKPDGSEVWYEVIKVEYQAYETGL</sequence>
<evidence type="ECO:0000259" key="5">
    <source>
        <dbReference type="Pfam" id="PF01272"/>
    </source>
</evidence>
<dbReference type="InterPro" id="IPR023459">
    <property type="entry name" value="Tscrpt_elong_fac_GreA/B_fam"/>
</dbReference>
<keyword evidence="8" id="KW-1185">Reference proteome</keyword>
<dbReference type="GO" id="GO:0006354">
    <property type="term" value="P:DNA-templated transcription elongation"/>
    <property type="evidence" value="ECO:0007669"/>
    <property type="project" value="TreeGrafter"/>
</dbReference>
<dbReference type="AlphaFoldDB" id="A0A1A9F277"/>
<evidence type="ECO:0000256" key="3">
    <source>
        <dbReference type="ARBA" id="ARBA00023163"/>
    </source>
</evidence>
<comment type="similarity">
    <text evidence="4">Belongs to the GreA/GreB family. GreB subfamily.</text>
</comment>
<dbReference type="FunFam" id="3.10.50.30:FF:000001">
    <property type="entry name" value="Transcription elongation factor GreA"/>
    <property type="match status" value="1"/>
</dbReference>
<gene>
    <name evidence="4" type="primary">greB</name>
    <name evidence="7" type="ORF">A8C75_18470</name>
</gene>
<dbReference type="GO" id="GO:0032784">
    <property type="term" value="P:regulation of DNA-templated transcription elongation"/>
    <property type="evidence" value="ECO:0007669"/>
    <property type="project" value="UniProtKB-UniRule"/>
</dbReference>
<dbReference type="PIRSF" id="PIRSF006092">
    <property type="entry name" value="GreA_GreB"/>
    <property type="match status" value="1"/>
</dbReference>
<dbReference type="Proteomes" id="UP000078070">
    <property type="component" value="Chromosome"/>
</dbReference>
<accession>A0A1A9F277</accession>
<dbReference type="GO" id="GO:0070063">
    <property type="term" value="F:RNA polymerase binding"/>
    <property type="evidence" value="ECO:0007669"/>
    <property type="project" value="InterPro"/>
</dbReference>
<dbReference type="Gene3D" id="3.10.50.30">
    <property type="entry name" value="Transcription elongation factor, GreA/GreB, C-terminal domain"/>
    <property type="match status" value="1"/>
</dbReference>
<dbReference type="SUPFAM" id="SSF54534">
    <property type="entry name" value="FKBP-like"/>
    <property type="match status" value="1"/>
</dbReference>
<keyword evidence="3 4" id="KW-0804">Transcription</keyword>
<dbReference type="InterPro" id="IPR022691">
    <property type="entry name" value="Tscrpt_elong_fac_GreA/B_N"/>
</dbReference>
<dbReference type="InterPro" id="IPR006358">
    <property type="entry name" value="Tscrpt_elong_fac_GreB"/>
</dbReference>
<feature type="domain" description="Transcription elongation factor GreA/GreB C-terminal" evidence="5">
    <location>
        <begin position="91"/>
        <end position="165"/>
    </location>
</feature>
<evidence type="ECO:0000259" key="6">
    <source>
        <dbReference type="Pfam" id="PF03449"/>
    </source>
</evidence>
<dbReference type="STRING" id="1821621.A8C75_18470"/>
<evidence type="ECO:0000313" key="7">
    <source>
        <dbReference type="EMBL" id="ANG64265.1"/>
    </source>
</evidence>
<dbReference type="Gene3D" id="1.10.287.180">
    <property type="entry name" value="Transcription elongation factor, GreA/GreB, N-terminal domain"/>
    <property type="match status" value="1"/>
</dbReference>
<dbReference type="FunFam" id="1.10.287.180:FF:000001">
    <property type="entry name" value="Transcription elongation factor GreA"/>
    <property type="match status" value="1"/>
</dbReference>
<evidence type="ECO:0000256" key="1">
    <source>
        <dbReference type="ARBA" id="ARBA00023015"/>
    </source>
</evidence>
<dbReference type="InterPro" id="IPR036953">
    <property type="entry name" value="GreA/GreB_C_sf"/>
</dbReference>
<evidence type="ECO:0000313" key="8">
    <source>
        <dbReference type="Proteomes" id="UP000078070"/>
    </source>
</evidence>
<dbReference type="GO" id="GO:0003677">
    <property type="term" value="F:DNA binding"/>
    <property type="evidence" value="ECO:0007669"/>
    <property type="project" value="UniProtKB-UniRule"/>
</dbReference>
<dbReference type="PANTHER" id="PTHR30437">
    <property type="entry name" value="TRANSCRIPTION ELONGATION FACTOR GREA"/>
    <property type="match status" value="1"/>
</dbReference>
<dbReference type="NCBIfam" id="TIGR01461">
    <property type="entry name" value="greB"/>
    <property type="match status" value="1"/>
</dbReference>
<dbReference type="KEGG" id="mars:A8C75_18470"/>
<dbReference type="HAMAP" id="MF_00105">
    <property type="entry name" value="GreA_GreB"/>
    <property type="match status" value="1"/>
</dbReference>
<proteinExistence type="inferred from homology"/>
<organism evidence="7 8">
    <name type="scientific">Marinobacterium aestuarii</name>
    <dbReference type="NCBI Taxonomy" id="1821621"/>
    <lineage>
        <taxon>Bacteria</taxon>
        <taxon>Pseudomonadati</taxon>
        <taxon>Pseudomonadota</taxon>
        <taxon>Gammaproteobacteria</taxon>
        <taxon>Oceanospirillales</taxon>
        <taxon>Oceanospirillaceae</taxon>
        <taxon>Marinobacterium</taxon>
    </lineage>
</organism>
<keyword evidence="7" id="KW-0251">Elongation factor</keyword>
<evidence type="ECO:0000256" key="4">
    <source>
        <dbReference type="HAMAP-Rule" id="MF_00930"/>
    </source>
</evidence>
<dbReference type="OrthoDB" id="5511940at2"/>
<name>A0A1A9F277_9GAMM</name>
<protein>
    <recommendedName>
        <fullName evidence="4">Transcription elongation factor GreB</fullName>
    </recommendedName>
    <alternativeName>
        <fullName evidence="4">Transcript cleavage factor GreB</fullName>
    </alternativeName>
</protein>
<dbReference type="InterPro" id="IPR036805">
    <property type="entry name" value="Tscrpt_elong_fac_GreA/B_N_sf"/>
</dbReference>
<evidence type="ECO:0000256" key="2">
    <source>
        <dbReference type="ARBA" id="ARBA00023125"/>
    </source>
</evidence>
<dbReference type="InterPro" id="IPR001437">
    <property type="entry name" value="Tscrpt_elong_fac_GreA/B_C"/>
</dbReference>
<dbReference type="PROSITE" id="PS00829">
    <property type="entry name" value="GREAB_1"/>
    <property type="match status" value="1"/>
</dbReference>
<dbReference type="InterPro" id="IPR028624">
    <property type="entry name" value="Tscrpt_elong_fac_GreA/B"/>
</dbReference>
<dbReference type="PANTHER" id="PTHR30437:SF6">
    <property type="entry name" value="TRANSCRIPTION ELONGATION FACTOR GREB"/>
    <property type="match status" value="1"/>
</dbReference>
<dbReference type="Pfam" id="PF01272">
    <property type="entry name" value="GreA_GreB"/>
    <property type="match status" value="1"/>
</dbReference>
<dbReference type="NCBIfam" id="NF002506">
    <property type="entry name" value="PRK01885.1"/>
    <property type="match status" value="1"/>
</dbReference>
<dbReference type="SUPFAM" id="SSF46557">
    <property type="entry name" value="GreA transcript cleavage protein, N-terminal domain"/>
    <property type="match status" value="1"/>
</dbReference>
<comment type="function">
    <text evidence="4">Necessary for efficient RNA polymerase transcription elongation past template-encoded arresting sites. The arresting sites in DNA have the property of trapping a certain fraction of elongating RNA polymerases that pass through, resulting in locked ternary complexes. Cleavage of the nascent transcript by cleavage factors such as GreA or GreB allows the resumption of elongation from the new 3'terminus. GreB releases sequences of up to 9 nucleotides in length.</text>
</comment>
<dbReference type="GO" id="GO:0003746">
    <property type="term" value="F:translation elongation factor activity"/>
    <property type="evidence" value="ECO:0007669"/>
    <property type="project" value="UniProtKB-KW"/>
</dbReference>
<keyword evidence="2 4" id="KW-0238">DNA-binding</keyword>
<dbReference type="Pfam" id="PF03449">
    <property type="entry name" value="GreA_GreB_N"/>
    <property type="match status" value="1"/>
</dbReference>
<dbReference type="InterPro" id="IPR018151">
    <property type="entry name" value="TF_GreA/GreB_CS"/>
</dbReference>
<reference evidence="7 8" key="2">
    <citation type="journal article" date="2018" name="Int. J. Syst. Evol. Microbiol.">
        <title>Marinobacterium aestuarii sp. nov., a benzene-degrading marine bacterium isolated from estuary sediment.</title>
        <authorList>
            <person name="Bae S.S."/>
            <person name="Jung J."/>
            <person name="Chung D."/>
            <person name="Baek K."/>
        </authorList>
    </citation>
    <scope>NUCLEOTIDE SEQUENCE [LARGE SCALE GENOMIC DNA]</scope>
    <source>
        <strain evidence="7 8">ST58-10</strain>
    </source>
</reference>
<reference evidence="8" key="1">
    <citation type="submission" date="2016-05" db="EMBL/GenBank/DDBJ databases">
        <authorList>
            <person name="Baek K."/>
            <person name="Yang S.-J."/>
        </authorList>
    </citation>
    <scope>NUCLEOTIDE SEQUENCE [LARGE SCALE GENOMIC DNA]</scope>
    <source>
        <strain evidence="8">ST58-10</strain>
    </source>
</reference>
<dbReference type="RefSeq" id="WP_067385725.1">
    <property type="nucleotide sequence ID" value="NZ_CP015839.1"/>
</dbReference>
<keyword evidence="1 4" id="KW-0805">Transcription regulation</keyword>
<feature type="domain" description="Transcription elongation factor GreA/GreB N-terminal" evidence="6">
    <location>
        <begin position="14"/>
        <end position="83"/>
    </location>
</feature>
<dbReference type="EMBL" id="CP015839">
    <property type="protein sequence ID" value="ANG64265.1"/>
    <property type="molecule type" value="Genomic_DNA"/>
</dbReference>